<dbReference type="Gene3D" id="2.130.10.10">
    <property type="entry name" value="YVTN repeat-like/Quinoprotein amine dehydrogenase"/>
    <property type="match status" value="1"/>
</dbReference>
<evidence type="ECO:0000256" key="10">
    <source>
        <dbReference type="PIRNR" id="PIRNR003354"/>
    </source>
</evidence>
<dbReference type="InterPro" id="IPR001680">
    <property type="entry name" value="WD40_rpt"/>
</dbReference>
<dbReference type="CDD" id="cd22948">
    <property type="entry name" value="Coatomer_WDAD_alpha"/>
    <property type="match status" value="1"/>
</dbReference>
<dbReference type="InterPro" id="IPR020472">
    <property type="entry name" value="WD40_PAC1"/>
</dbReference>
<dbReference type="GO" id="GO:0006890">
    <property type="term" value="P:retrograde vesicle-mediated transport, Golgi to endoplasmic reticulum"/>
    <property type="evidence" value="ECO:0000318"/>
    <property type="project" value="GO_Central"/>
</dbReference>
<keyword evidence="17" id="KW-1185">Reference proteome</keyword>
<dbReference type="InterPro" id="IPR047312">
    <property type="entry name" value="Coatomer_alpha_WD-assoc_reg"/>
</dbReference>
<evidence type="ECO:0000259" key="15">
    <source>
        <dbReference type="Pfam" id="PF23953"/>
    </source>
</evidence>
<dbReference type="STRING" id="81824.A9US86"/>
<dbReference type="FunCoup" id="A9US86">
    <property type="interactions" value="1615"/>
</dbReference>
<keyword evidence="6 10" id="KW-0931">ER-Golgi transport</keyword>
<dbReference type="GO" id="GO:0006891">
    <property type="term" value="P:intra-Golgi vesicle-mediated transport"/>
    <property type="evidence" value="ECO:0000318"/>
    <property type="project" value="GO_Central"/>
</dbReference>
<evidence type="ECO:0000256" key="9">
    <source>
        <dbReference type="ARBA" id="ARBA00023136"/>
    </source>
</evidence>
<dbReference type="FunFam" id="2.130.10.10:FF:000010">
    <property type="entry name" value="Coatomer subunit alpha"/>
    <property type="match status" value="1"/>
</dbReference>
<evidence type="ECO:0000256" key="1">
    <source>
        <dbReference type="ARBA" id="ARBA00004255"/>
    </source>
</evidence>
<dbReference type="InterPro" id="IPR056176">
    <property type="entry name" value="TPR_COPA_B"/>
</dbReference>
<feature type="repeat" description="WD" evidence="11">
    <location>
        <begin position="47"/>
        <end position="88"/>
    </location>
</feature>
<feature type="compositionally biased region" description="Acidic residues" evidence="12">
    <location>
        <begin position="834"/>
        <end position="847"/>
    </location>
</feature>
<evidence type="ECO:0000256" key="4">
    <source>
        <dbReference type="ARBA" id="ARBA00022574"/>
    </source>
</evidence>
<feature type="domain" description="COPA/B second beta-propeller" evidence="13">
    <location>
        <begin position="339"/>
        <end position="583"/>
    </location>
</feature>
<evidence type="ECO:0000256" key="8">
    <source>
        <dbReference type="ARBA" id="ARBA00023034"/>
    </source>
</evidence>
<feature type="domain" description="Coatomer alpha subunit C-terminal" evidence="14">
    <location>
        <begin position="816"/>
        <end position="1210"/>
    </location>
</feature>
<feature type="repeat" description="WD" evidence="11">
    <location>
        <begin position="89"/>
        <end position="121"/>
    </location>
</feature>
<dbReference type="PROSITE" id="PS50082">
    <property type="entry name" value="WD_REPEATS_2"/>
    <property type="match status" value="5"/>
</dbReference>
<dbReference type="GO" id="GO:0005198">
    <property type="term" value="F:structural molecule activity"/>
    <property type="evidence" value="ECO:0007669"/>
    <property type="project" value="InterPro"/>
</dbReference>
<keyword evidence="9 10" id="KW-0472">Membrane</keyword>
<sequence>MLTKFESKSARVKGVAFHPKRPWVLASLHNGVVQLYDYRMGTLIDKFDEHDGPVRGIDFHPSQPLFVSGGDDYKIKLWNYKTRRCLFTLLGHLDYIRTTFFHKENPWIISASDDQTIRIWNWQGRSCICVLTGHNHYVMCANFHPTDDLVVSASLDQNVRVWDISGLRKKNMAPGGLALGPGRDKDGDLFGSADATVKHVLEGHDRGVNWAAFHPTMPLIVSAADDRTVKLWRMNDSKAWEVDTCRGHFNNVSCAIFHPRQEVILSNAEDRSIRVWDMQRRAAVQTFRREHDRFWVIAAHPELNLFAAGHDSGLVVFKLERERPAYAIHGNKLLYVKDRQIRTYEFGSSKDVPAMTIRKHGTGAPQNGIHTMSFNPAENAVLVTAQTDGGVYELYNLPKDGSGEDTSSEGKRGAGKYATWVARNRFAVLDKYNTVLIKSLSNETTKKITPPSATEALFYAGTGNLLLGAADSVTLFDVQQRRALATLTVAKVKYAIWNKDNTRVALLGKHMITICDRKLKQLASIHETIRVKSAAWDESGVLIYTTLNHIKYALPNGDSGIIRTLDSPIYITKVKGSNVYCLDRDVKTAVLAIDPTEYQFKLALVSRQYDQVLYMVRNAKLPGQSIIAYLQQKGYPEVALHFVKDQRTRFGLALECGNIPVALEAAKELDDPACWNQLAEVALVHGEHLVVELAYQRTKNFEKLSFLYLITGNLGKLRKLMTIAGDRGDISGQFQSALFLGDVETRINILQKTNQGPLAYLTAATHGLAEQADAIAAQLGMEADQLPPTNPDSCLLVPPEPVSSEQGNWPLLNMSKGFFDNQNSGATGSFAAGDVDDMPEGDAWGEDDLDLDEDGEVIAAEAADGEDADAGAGWGEDDDDLDLDLDIELEAETSAGDADTGYFVAPTAGSSLAQAWVSTSSVIADHVAAGAFDTAMQIMQKQLGIVVFAPFEKAFLTAYARARVAVPGTASTAPLLLHSLRNWKDATPRNALPAVGVKLSALAEQLQAGYAATTKGKFEAAIDIMRDILLSIPLLVLNTKSEQSEAEQLVDICREYILGLSMELARRDIAKDPSQAARAAELAAYFSHCNLQTVHLILTLNTAQTLFFKLKNFKTCSSFARRLLELGPKPELATKSKKILQACDKSPTDAVDLDYDQHNPFNVCGKTYKPIYKGSPMVKCAYCSAAYVPSLEGQVCTVCRVGKIGGTSIGGLAALRFG</sequence>
<accession>A9US86</accession>
<evidence type="ECO:0000256" key="6">
    <source>
        <dbReference type="ARBA" id="ARBA00022892"/>
    </source>
</evidence>
<evidence type="ECO:0000256" key="3">
    <source>
        <dbReference type="ARBA" id="ARBA00022490"/>
    </source>
</evidence>
<evidence type="ECO:0000259" key="14">
    <source>
        <dbReference type="Pfam" id="PF06957"/>
    </source>
</evidence>
<dbReference type="CDD" id="cd00200">
    <property type="entry name" value="WD40"/>
    <property type="match status" value="1"/>
</dbReference>
<organism evidence="16 17">
    <name type="scientific">Monosiga brevicollis</name>
    <name type="common">Choanoflagellate</name>
    <dbReference type="NCBI Taxonomy" id="81824"/>
    <lineage>
        <taxon>Eukaryota</taxon>
        <taxon>Choanoflagellata</taxon>
        <taxon>Craspedida</taxon>
        <taxon>Salpingoecidae</taxon>
        <taxon>Monosiga</taxon>
    </lineage>
</organism>
<comment type="function">
    <text evidence="10">The coatomer is a cytosolic protein complex that binds to dilysine motifs and reversibly associates with Golgi non-clathrin-coated vesicles, which further mediate biosynthetic protein transport from the ER, via the Golgi up to the trans Golgi network.</text>
</comment>
<comment type="subunit">
    <text evidence="10">Oligomeric complex that consists of at least the alpha, beta, beta', gamma, delta, epsilon and zeta subunits.</text>
</comment>
<feature type="repeat" description="WD" evidence="11">
    <location>
        <begin position="201"/>
        <end position="242"/>
    </location>
</feature>
<feature type="region of interest" description="Disordered" evidence="12">
    <location>
        <begin position="828"/>
        <end position="847"/>
    </location>
</feature>
<dbReference type="InterPro" id="IPR010714">
    <property type="entry name" value="Coatomer_asu_C"/>
</dbReference>
<dbReference type="Pfam" id="PF23953">
    <property type="entry name" value="TPR_COPA_B"/>
    <property type="match status" value="1"/>
</dbReference>
<dbReference type="GO" id="GO:0006888">
    <property type="term" value="P:endoplasmic reticulum to Golgi vesicle-mediated transport"/>
    <property type="evidence" value="ECO:0000318"/>
    <property type="project" value="GO_Central"/>
</dbReference>
<dbReference type="AlphaFoldDB" id="A9US86"/>
<dbReference type="InterPro" id="IPR006692">
    <property type="entry name" value="Beta-prop_COPA/B_2nd"/>
</dbReference>
<dbReference type="PANTHER" id="PTHR19876:SF1">
    <property type="entry name" value="COATOMER SUBUNIT ALPHA"/>
    <property type="match status" value="1"/>
</dbReference>
<dbReference type="RefSeq" id="XP_001743343.1">
    <property type="nucleotide sequence ID" value="XM_001743291.1"/>
</dbReference>
<dbReference type="PRINTS" id="PR00320">
    <property type="entry name" value="GPROTEINBRPT"/>
</dbReference>
<dbReference type="PROSITE" id="PS50294">
    <property type="entry name" value="WD_REPEATS_REGION"/>
    <property type="match status" value="5"/>
</dbReference>
<dbReference type="InterPro" id="IPR036322">
    <property type="entry name" value="WD40_repeat_dom_sf"/>
</dbReference>
<name>A9US86_MONBE</name>
<dbReference type="GO" id="GO:0030126">
    <property type="term" value="C:COPI vesicle coat"/>
    <property type="evidence" value="ECO:0000318"/>
    <property type="project" value="GO_Central"/>
</dbReference>
<proteinExistence type="predicted"/>
<evidence type="ECO:0000256" key="7">
    <source>
        <dbReference type="ARBA" id="ARBA00022927"/>
    </source>
</evidence>
<dbReference type="GeneID" id="5888585"/>
<comment type="subcellular location">
    <subcellularLocation>
        <location evidence="10">Cytoplasm</location>
    </subcellularLocation>
    <subcellularLocation>
        <location evidence="1 10">Golgi apparatus membrane</location>
        <topology evidence="1 10">Peripheral membrane protein</topology>
        <orientation evidence="1">Cytoplasmic side</orientation>
    </subcellularLocation>
</comment>
<dbReference type="SUPFAM" id="SSF50978">
    <property type="entry name" value="WD40 repeat-like"/>
    <property type="match status" value="1"/>
</dbReference>
<dbReference type="SMART" id="SM00320">
    <property type="entry name" value="WD40"/>
    <property type="match status" value="7"/>
</dbReference>
<feature type="repeat" description="WD" evidence="11">
    <location>
        <begin position="245"/>
        <end position="286"/>
    </location>
</feature>
<protein>
    <recommendedName>
        <fullName evidence="10">Coatomer subunit alpha</fullName>
    </recommendedName>
</protein>
<dbReference type="PANTHER" id="PTHR19876">
    <property type="entry name" value="COATOMER"/>
    <property type="match status" value="1"/>
</dbReference>
<feature type="domain" description="COPA/B TPR" evidence="15">
    <location>
        <begin position="624"/>
        <end position="767"/>
    </location>
</feature>
<dbReference type="SUPFAM" id="SSF50993">
    <property type="entry name" value="Peptidase/esterase 'gauge' domain"/>
    <property type="match status" value="1"/>
</dbReference>
<evidence type="ECO:0000259" key="13">
    <source>
        <dbReference type="Pfam" id="PF04053"/>
    </source>
</evidence>
<dbReference type="EMBL" id="CH991544">
    <property type="protein sequence ID" value="EDQ92057.1"/>
    <property type="molecule type" value="Genomic_DNA"/>
</dbReference>
<gene>
    <name evidence="16" type="ORF">MONBRDRAFT_17562</name>
</gene>
<dbReference type="FunFam" id="1.25.40.470:FF:000002">
    <property type="entry name" value="Coatomer subunit alpha"/>
    <property type="match status" value="1"/>
</dbReference>
<dbReference type="Pfam" id="PF06957">
    <property type="entry name" value="COPI_C"/>
    <property type="match status" value="1"/>
</dbReference>
<feature type="repeat" description="WD" evidence="11">
    <location>
        <begin position="131"/>
        <end position="165"/>
    </location>
</feature>
<dbReference type="InterPro" id="IPR050844">
    <property type="entry name" value="Coatomer_complex_subunit"/>
</dbReference>
<keyword evidence="7 10" id="KW-0653">Protein transport</keyword>
<evidence type="ECO:0000256" key="12">
    <source>
        <dbReference type="SAM" id="MobiDB-lite"/>
    </source>
</evidence>
<evidence type="ECO:0000313" key="16">
    <source>
        <dbReference type="EMBL" id="EDQ92057.1"/>
    </source>
</evidence>
<evidence type="ECO:0000313" key="17">
    <source>
        <dbReference type="Proteomes" id="UP000001357"/>
    </source>
</evidence>
<dbReference type="Proteomes" id="UP000001357">
    <property type="component" value="Unassembled WGS sequence"/>
</dbReference>
<keyword evidence="2 10" id="KW-0813">Transport</keyword>
<dbReference type="eggNOG" id="KOG0292">
    <property type="taxonomic scope" value="Eukaryota"/>
</dbReference>
<evidence type="ECO:0000256" key="2">
    <source>
        <dbReference type="ARBA" id="ARBA00022448"/>
    </source>
</evidence>
<dbReference type="InterPro" id="IPR015943">
    <property type="entry name" value="WD40/YVTN_repeat-like_dom_sf"/>
</dbReference>
<dbReference type="KEGG" id="mbr:MONBRDRAFT_17562"/>
<dbReference type="InterPro" id="IPR016391">
    <property type="entry name" value="Coatomer_asu"/>
</dbReference>
<dbReference type="OMA" id="EMTYQKQ"/>
<dbReference type="Pfam" id="PF00400">
    <property type="entry name" value="WD40"/>
    <property type="match status" value="5"/>
</dbReference>
<evidence type="ECO:0000256" key="11">
    <source>
        <dbReference type="PROSITE-ProRule" id="PRU00221"/>
    </source>
</evidence>
<dbReference type="GO" id="GO:0006886">
    <property type="term" value="P:intracellular protein transport"/>
    <property type="evidence" value="ECO:0000318"/>
    <property type="project" value="GO_Central"/>
</dbReference>
<dbReference type="PIRSF" id="PIRSF003354">
    <property type="entry name" value="Coatomer_alpha_subunit"/>
    <property type="match status" value="1"/>
</dbReference>
<dbReference type="Gene3D" id="1.25.40.470">
    <property type="match status" value="1"/>
</dbReference>
<dbReference type="InParanoid" id="A9US86"/>
<evidence type="ECO:0000256" key="5">
    <source>
        <dbReference type="ARBA" id="ARBA00022737"/>
    </source>
</evidence>
<dbReference type="GO" id="GO:0000139">
    <property type="term" value="C:Golgi membrane"/>
    <property type="evidence" value="ECO:0007669"/>
    <property type="project" value="UniProtKB-SubCell"/>
</dbReference>
<keyword evidence="8 10" id="KW-0333">Golgi apparatus</keyword>
<keyword evidence="3 10" id="KW-0963">Cytoplasm</keyword>
<keyword evidence="4 11" id="KW-0853">WD repeat</keyword>
<keyword evidence="5" id="KW-0677">Repeat</keyword>
<dbReference type="InterPro" id="IPR019775">
    <property type="entry name" value="WD40_repeat_CS"/>
</dbReference>
<reference evidence="16 17" key="1">
    <citation type="journal article" date="2008" name="Nature">
        <title>The genome of the choanoflagellate Monosiga brevicollis and the origin of metazoans.</title>
        <authorList>
            <consortium name="JGI Sequencing"/>
            <person name="King N."/>
            <person name="Westbrook M.J."/>
            <person name="Young S.L."/>
            <person name="Kuo A."/>
            <person name="Abedin M."/>
            <person name="Chapman J."/>
            <person name="Fairclough S."/>
            <person name="Hellsten U."/>
            <person name="Isogai Y."/>
            <person name="Letunic I."/>
            <person name="Marr M."/>
            <person name="Pincus D."/>
            <person name="Putnam N."/>
            <person name="Rokas A."/>
            <person name="Wright K.J."/>
            <person name="Zuzow R."/>
            <person name="Dirks W."/>
            <person name="Good M."/>
            <person name="Goodstein D."/>
            <person name="Lemons D."/>
            <person name="Li W."/>
            <person name="Lyons J.B."/>
            <person name="Morris A."/>
            <person name="Nichols S."/>
            <person name="Richter D.J."/>
            <person name="Salamov A."/>
            <person name="Bork P."/>
            <person name="Lim W.A."/>
            <person name="Manning G."/>
            <person name="Miller W.T."/>
            <person name="McGinnis W."/>
            <person name="Shapiro H."/>
            <person name="Tjian R."/>
            <person name="Grigoriev I.V."/>
            <person name="Rokhsar D."/>
        </authorList>
    </citation>
    <scope>NUCLEOTIDE SEQUENCE [LARGE SCALE GENOMIC DNA]</scope>
    <source>
        <strain evidence="17">MX1 / ATCC 50154</strain>
    </source>
</reference>
<dbReference type="PROSITE" id="PS00678">
    <property type="entry name" value="WD_REPEATS_1"/>
    <property type="match status" value="1"/>
</dbReference>
<dbReference type="Pfam" id="PF04053">
    <property type="entry name" value="B-prop_COPA_B_2nd"/>
    <property type="match status" value="1"/>
</dbReference>